<reference evidence="1" key="2">
    <citation type="submission" date="2022-06" db="UniProtKB">
        <authorList>
            <consortium name="EnsemblMetazoa"/>
        </authorList>
    </citation>
    <scope>IDENTIFICATION</scope>
    <source>
        <strain evidence="1">PS312</strain>
    </source>
</reference>
<dbReference type="Proteomes" id="UP000005239">
    <property type="component" value="Unassembled WGS sequence"/>
</dbReference>
<organism evidence="1 2">
    <name type="scientific">Pristionchus pacificus</name>
    <name type="common">Parasitic nematode worm</name>
    <dbReference type="NCBI Taxonomy" id="54126"/>
    <lineage>
        <taxon>Eukaryota</taxon>
        <taxon>Metazoa</taxon>
        <taxon>Ecdysozoa</taxon>
        <taxon>Nematoda</taxon>
        <taxon>Chromadorea</taxon>
        <taxon>Rhabditida</taxon>
        <taxon>Rhabditina</taxon>
        <taxon>Diplogasteromorpha</taxon>
        <taxon>Diplogasteroidea</taxon>
        <taxon>Neodiplogasteridae</taxon>
        <taxon>Pristionchus</taxon>
    </lineage>
</organism>
<accession>A0A8R1V5P2</accession>
<evidence type="ECO:0000313" key="1">
    <source>
        <dbReference type="EnsemblMetazoa" id="PPA45148.1"/>
    </source>
</evidence>
<reference evidence="2" key="1">
    <citation type="journal article" date="2008" name="Nat. Genet.">
        <title>The Pristionchus pacificus genome provides a unique perspective on nematode lifestyle and parasitism.</title>
        <authorList>
            <person name="Dieterich C."/>
            <person name="Clifton S.W."/>
            <person name="Schuster L.N."/>
            <person name="Chinwalla A."/>
            <person name="Delehaunty K."/>
            <person name="Dinkelacker I."/>
            <person name="Fulton L."/>
            <person name="Fulton R."/>
            <person name="Godfrey J."/>
            <person name="Minx P."/>
            <person name="Mitreva M."/>
            <person name="Roeseler W."/>
            <person name="Tian H."/>
            <person name="Witte H."/>
            <person name="Yang S.P."/>
            <person name="Wilson R.K."/>
            <person name="Sommer R.J."/>
        </authorList>
    </citation>
    <scope>NUCLEOTIDE SEQUENCE [LARGE SCALE GENOMIC DNA]</scope>
    <source>
        <strain evidence="2">PS312</strain>
    </source>
</reference>
<keyword evidence="2" id="KW-1185">Reference proteome</keyword>
<dbReference type="AlphaFoldDB" id="A0A2A6BJP8"/>
<gene>
    <name evidence="1" type="primary">WBGene00283517</name>
</gene>
<name>A0A2A6BJP8_PRIPA</name>
<sequence length="77" mass="9121">MLSNLNVLVSVLIVWKRERKGRGILTCLIFIERQRLSFGEVSGRGRLDDEREAEKKKIDEMDDHCLRISRKLRYEDS</sequence>
<protein>
    <submittedName>
        <fullName evidence="1">Uncharacterized protein</fullName>
    </submittedName>
</protein>
<evidence type="ECO:0000313" key="2">
    <source>
        <dbReference type="Proteomes" id="UP000005239"/>
    </source>
</evidence>
<proteinExistence type="predicted"/>
<accession>A0A2A6BJP8</accession>
<dbReference type="EnsemblMetazoa" id="PPA45148.1">
    <property type="protein sequence ID" value="PPA45148.1"/>
    <property type="gene ID" value="WBGene00283517"/>
</dbReference>